<sequence length="374" mass="41158">MSSDLILKLRTRTQTMRVRVDSEKLTDMCQIKGYIEKSWTQLQGKQYRIYYIDEYGEMCLLNDLSLGDAIATVREGAPSSSNSAPVLDLFIQSEGEEVPLSLSQPPEEEMAEQMDVADTLARFLDDMDYMDTLDAADDFVDGLVAADSDLNAILDCLQARDDATSRKAVSSCAPSKQIGASEKKSPKGVQQSATKAPKESSTTGEIQASGYEQVGDKAPKQFHVERQVSSPKEASDMMVDLLTKMGFVDNKKAAEDLVGRLVSSPDDLQRVADHIDDLVEGRAPATTPALDDTAKQFIDMLDDSGMVQDRNAAEDLVGVLKDADQDVDKVFNNFLDRTTSNQQQKAIQQSKKSRRSHRSRHSSKKQQSAAQLSA</sequence>
<name>A0A7J6MA23_PEROL</name>
<evidence type="ECO:0000256" key="1">
    <source>
        <dbReference type="SAM" id="MobiDB-lite"/>
    </source>
</evidence>
<gene>
    <name evidence="2" type="ORF">FOL46_002040</name>
</gene>
<feature type="compositionally biased region" description="Low complexity" evidence="1">
    <location>
        <begin position="340"/>
        <end position="350"/>
    </location>
</feature>
<comment type="caution">
    <text evidence="2">The sequence shown here is derived from an EMBL/GenBank/DDBJ whole genome shotgun (WGS) entry which is preliminary data.</text>
</comment>
<feature type="compositionally biased region" description="Polar residues" evidence="1">
    <location>
        <begin position="188"/>
        <end position="206"/>
    </location>
</feature>
<feature type="region of interest" description="Disordered" evidence="1">
    <location>
        <begin position="165"/>
        <end position="231"/>
    </location>
</feature>
<proteinExistence type="predicted"/>
<reference evidence="2 3" key="1">
    <citation type="submission" date="2020-04" db="EMBL/GenBank/DDBJ databases">
        <title>Perkinsus olseni comparative genomics.</title>
        <authorList>
            <person name="Bogema D.R."/>
        </authorList>
    </citation>
    <scope>NUCLEOTIDE SEQUENCE [LARGE SCALE GENOMIC DNA]</scope>
    <source>
        <strain evidence="2">ATCC PRA-31</strain>
    </source>
</reference>
<protein>
    <submittedName>
        <fullName evidence="2">Uncharacterized protein</fullName>
    </submittedName>
</protein>
<feature type="compositionally biased region" description="Basic and acidic residues" evidence="1">
    <location>
        <begin position="214"/>
        <end position="226"/>
    </location>
</feature>
<evidence type="ECO:0000313" key="2">
    <source>
        <dbReference type="EMBL" id="KAF4668375.1"/>
    </source>
</evidence>
<dbReference type="AlphaFoldDB" id="A0A7J6MA23"/>
<feature type="compositionally biased region" description="Basic residues" evidence="1">
    <location>
        <begin position="351"/>
        <end position="364"/>
    </location>
</feature>
<dbReference type="Proteomes" id="UP000572268">
    <property type="component" value="Unassembled WGS sequence"/>
</dbReference>
<organism evidence="2 3">
    <name type="scientific">Perkinsus olseni</name>
    <name type="common">Perkinsus atlanticus</name>
    <dbReference type="NCBI Taxonomy" id="32597"/>
    <lineage>
        <taxon>Eukaryota</taxon>
        <taxon>Sar</taxon>
        <taxon>Alveolata</taxon>
        <taxon>Perkinsozoa</taxon>
        <taxon>Perkinsea</taxon>
        <taxon>Perkinsida</taxon>
        <taxon>Perkinsidae</taxon>
        <taxon>Perkinsus</taxon>
    </lineage>
</organism>
<accession>A0A7J6MA23</accession>
<feature type="region of interest" description="Disordered" evidence="1">
    <location>
        <begin position="334"/>
        <end position="374"/>
    </location>
</feature>
<dbReference type="EMBL" id="JABANN010000162">
    <property type="protein sequence ID" value="KAF4668375.1"/>
    <property type="molecule type" value="Genomic_DNA"/>
</dbReference>
<evidence type="ECO:0000313" key="3">
    <source>
        <dbReference type="Proteomes" id="UP000572268"/>
    </source>
</evidence>